<dbReference type="EMBL" id="JBHTCA010000031">
    <property type="protein sequence ID" value="MFC7411414.1"/>
    <property type="molecule type" value="Genomic_DNA"/>
</dbReference>
<keyword evidence="2 6" id="KW-0808">Transferase</keyword>
<evidence type="ECO:0000256" key="5">
    <source>
        <dbReference type="ARBA" id="ARBA00047422"/>
    </source>
</evidence>
<dbReference type="PRINTS" id="PR00105">
    <property type="entry name" value="C5METTRFRASE"/>
</dbReference>
<organism evidence="9 10">
    <name type="scientific">Hydrogenophaga atypica</name>
    <dbReference type="NCBI Taxonomy" id="249409"/>
    <lineage>
        <taxon>Bacteria</taxon>
        <taxon>Pseudomonadati</taxon>
        <taxon>Pseudomonadota</taxon>
        <taxon>Betaproteobacteria</taxon>
        <taxon>Burkholderiales</taxon>
        <taxon>Comamonadaceae</taxon>
        <taxon>Hydrogenophaga</taxon>
    </lineage>
</organism>
<dbReference type="Pfam" id="PF00145">
    <property type="entry name" value="DNA_methylase"/>
    <property type="match status" value="1"/>
</dbReference>
<accession>A0ABW2QPS7</accession>
<dbReference type="GO" id="GO:0032259">
    <property type="term" value="P:methylation"/>
    <property type="evidence" value="ECO:0007669"/>
    <property type="project" value="UniProtKB-KW"/>
</dbReference>
<feature type="active site" evidence="6">
    <location>
        <position position="109"/>
    </location>
</feature>
<proteinExistence type="inferred from homology"/>
<comment type="catalytic activity">
    <reaction evidence="5 8">
        <text>a 2'-deoxycytidine in DNA + S-adenosyl-L-methionine = a 5-methyl-2'-deoxycytidine in DNA + S-adenosyl-L-homocysteine + H(+)</text>
        <dbReference type="Rhea" id="RHEA:13681"/>
        <dbReference type="Rhea" id="RHEA-COMP:11369"/>
        <dbReference type="Rhea" id="RHEA-COMP:11370"/>
        <dbReference type="ChEBI" id="CHEBI:15378"/>
        <dbReference type="ChEBI" id="CHEBI:57856"/>
        <dbReference type="ChEBI" id="CHEBI:59789"/>
        <dbReference type="ChEBI" id="CHEBI:85452"/>
        <dbReference type="ChEBI" id="CHEBI:85454"/>
        <dbReference type="EC" id="2.1.1.37"/>
    </reaction>
</comment>
<dbReference type="PROSITE" id="PS51679">
    <property type="entry name" value="SAM_MT_C5"/>
    <property type="match status" value="1"/>
</dbReference>
<evidence type="ECO:0000256" key="6">
    <source>
        <dbReference type="PROSITE-ProRule" id="PRU01016"/>
    </source>
</evidence>
<keyword evidence="4" id="KW-0680">Restriction system</keyword>
<dbReference type="InterPro" id="IPR050390">
    <property type="entry name" value="C5-Methyltransferase"/>
</dbReference>
<dbReference type="InterPro" id="IPR031303">
    <property type="entry name" value="C5_meth_CS"/>
</dbReference>
<dbReference type="NCBIfam" id="TIGR00675">
    <property type="entry name" value="dcm"/>
    <property type="match status" value="1"/>
</dbReference>
<keyword evidence="3 6" id="KW-0949">S-adenosyl-L-methionine</keyword>
<dbReference type="EC" id="2.1.1.37" evidence="8"/>
<dbReference type="PROSITE" id="PS00094">
    <property type="entry name" value="C5_MTASE_1"/>
    <property type="match status" value="1"/>
</dbReference>
<dbReference type="RefSeq" id="WP_382227814.1">
    <property type="nucleotide sequence ID" value="NZ_JBHTCA010000031.1"/>
</dbReference>
<comment type="similarity">
    <text evidence="6 7">Belongs to the class I-like SAM-binding methyltransferase superfamily. C5-methyltransferase family.</text>
</comment>
<evidence type="ECO:0000256" key="7">
    <source>
        <dbReference type="RuleBase" id="RU000416"/>
    </source>
</evidence>
<gene>
    <name evidence="9" type="ORF">ACFQPB_21365</name>
</gene>
<evidence type="ECO:0000256" key="4">
    <source>
        <dbReference type="ARBA" id="ARBA00022747"/>
    </source>
</evidence>
<evidence type="ECO:0000256" key="1">
    <source>
        <dbReference type="ARBA" id="ARBA00022603"/>
    </source>
</evidence>
<dbReference type="Gene3D" id="3.90.120.10">
    <property type="entry name" value="DNA Methylase, subunit A, domain 2"/>
    <property type="match status" value="1"/>
</dbReference>
<evidence type="ECO:0000256" key="8">
    <source>
        <dbReference type="RuleBase" id="RU000417"/>
    </source>
</evidence>
<name>A0ABW2QPS7_9BURK</name>
<sequence>MTGKTLKETSLTNLKSATFIDLFSGCGGLSLGLAMAGLEGRFAIERDFMAFETFRANFLNDRRLPVKPFAWPYWLKKKNWSVDDLLNEHLRELHALEGEVEVLAGGPPCQGFSFAGKRNEADPRNQLFQKYVDVVNAVQPKALILENVPGMKVAHASKGLDQPSCSDARESYYEKLKAQLEDIGYDVKGKLVDASRFGVPQKRVRLIVVGLRREVSKRLVGGVERVFDILEDSRLGVLKDLGLSEIVSARDAIHDLRALIKPKQNCRDPESPPGFVEAIYEGPSKESPYQRLMHWGCRDDEMDSMRLAKHRDAVRDRFQLILSECPKGVRMDEKFREKYGLKKHRIYPMAPHVPAPTLTTLPDDVLHYEEPRILTVRESARLQSFPDWFRFKGKYTTGGALRTKECPRYTQVGNAVPPLLGRALGLAVVEAISESDAQFEGGDPEPCR</sequence>
<dbReference type="SUPFAM" id="SSF53335">
    <property type="entry name" value="S-adenosyl-L-methionine-dependent methyltransferases"/>
    <property type="match status" value="1"/>
</dbReference>
<keyword evidence="10" id="KW-1185">Reference proteome</keyword>
<dbReference type="PANTHER" id="PTHR10629">
    <property type="entry name" value="CYTOSINE-SPECIFIC METHYLTRANSFERASE"/>
    <property type="match status" value="1"/>
</dbReference>
<dbReference type="PANTHER" id="PTHR10629:SF52">
    <property type="entry name" value="DNA (CYTOSINE-5)-METHYLTRANSFERASE 1"/>
    <property type="match status" value="1"/>
</dbReference>
<evidence type="ECO:0000256" key="3">
    <source>
        <dbReference type="ARBA" id="ARBA00022691"/>
    </source>
</evidence>
<protein>
    <recommendedName>
        <fullName evidence="8">Cytosine-specific methyltransferase</fullName>
        <ecNumber evidence="8">2.1.1.37</ecNumber>
    </recommendedName>
</protein>
<dbReference type="InterPro" id="IPR001525">
    <property type="entry name" value="C5_MeTfrase"/>
</dbReference>
<reference evidence="10" key="1">
    <citation type="journal article" date="2019" name="Int. J. Syst. Evol. Microbiol.">
        <title>The Global Catalogue of Microorganisms (GCM) 10K type strain sequencing project: providing services to taxonomists for standard genome sequencing and annotation.</title>
        <authorList>
            <consortium name="The Broad Institute Genomics Platform"/>
            <consortium name="The Broad Institute Genome Sequencing Center for Infectious Disease"/>
            <person name="Wu L."/>
            <person name="Ma J."/>
        </authorList>
    </citation>
    <scope>NUCLEOTIDE SEQUENCE [LARGE SCALE GENOMIC DNA]</scope>
    <source>
        <strain evidence="10">CGMCC 1.12371</strain>
    </source>
</reference>
<keyword evidence="1 6" id="KW-0489">Methyltransferase</keyword>
<evidence type="ECO:0000313" key="10">
    <source>
        <dbReference type="Proteomes" id="UP001596501"/>
    </source>
</evidence>
<dbReference type="InterPro" id="IPR018117">
    <property type="entry name" value="C5_DNA_meth_AS"/>
</dbReference>
<evidence type="ECO:0000313" key="9">
    <source>
        <dbReference type="EMBL" id="MFC7411414.1"/>
    </source>
</evidence>
<dbReference type="PROSITE" id="PS00095">
    <property type="entry name" value="C5_MTASE_2"/>
    <property type="match status" value="1"/>
</dbReference>
<dbReference type="InterPro" id="IPR029063">
    <property type="entry name" value="SAM-dependent_MTases_sf"/>
</dbReference>
<comment type="caution">
    <text evidence="9">The sequence shown here is derived from an EMBL/GenBank/DDBJ whole genome shotgun (WGS) entry which is preliminary data.</text>
</comment>
<dbReference type="Proteomes" id="UP001596501">
    <property type="component" value="Unassembled WGS sequence"/>
</dbReference>
<dbReference type="Gene3D" id="3.40.50.150">
    <property type="entry name" value="Vaccinia Virus protein VP39"/>
    <property type="match status" value="1"/>
</dbReference>
<dbReference type="GO" id="GO:0003886">
    <property type="term" value="F:DNA (cytosine-5-)-methyltransferase activity"/>
    <property type="evidence" value="ECO:0007669"/>
    <property type="project" value="UniProtKB-EC"/>
</dbReference>
<evidence type="ECO:0000256" key="2">
    <source>
        <dbReference type="ARBA" id="ARBA00022679"/>
    </source>
</evidence>